<dbReference type="NCBIfam" id="TIGR01509">
    <property type="entry name" value="HAD-SF-IA-v3"/>
    <property type="match status" value="1"/>
</dbReference>
<gene>
    <name evidence="1" type="ORF">DIT26_07305</name>
    <name evidence="2" type="ORF">XD86_0729</name>
    <name evidence="3" type="ORF">XE02_0908</name>
</gene>
<evidence type="ECO:0000313" key="3">
    <source>
        <dbReference type="EMBL" id="KUK89677.1"/>
    </source>
</evidence>
<sequence length="190" mass="22001">MRLFIFDVGGVIAENTNVVPSICDFLGLSKDEFLELAEMENLTALQTGKLTAEEFVYMFSRKLGRPVPGNIWEMFFKPEPIKDTIEIIEQLRREHRVIAGTNTIEPHFKVHKSRGDYNVFDKVYASHIIGFAKPDREFYCHILERESCRPEETFFTDDTAINVDAAARIGMNAFHFTESSILREKLREYL</sequence>
<name>A0A117LU31_9BACT</name>
<evidence type="ECO:0000313" key="6">
    <source>
        <dbReference type="Proteomes" id="UP000264215"/>
    </source>
</evidence>
<comment type="caution">
    <text evidence="2">The sequence shown here is derived from an EMBL/GenBank/DDBJ whole genome shotgun (WGS) entry which is preliminary data.</text>
</comment>
<proteinExistence type="predicted"/>
<dbReference type="Proteomes" id="UP000055014">
    <property type="component" value="Unassembled WGS sequence"/>
</dbReference>
<organism evidence="2 4">
    <name type="scientific">Mesotoga infera</name>
    <dbReference type="NCBI Taxonomy" id="1236046"/>
    <lineage>
        <taxon>Bacteria</taxon>
        <taxon>Thermotogati</taxon>
        <taxon>Thermotogota</taxon>
        <taxon>Thermotogae</taxon>
        <taxon>Kosmotogales</taxon>
        <taxon>Kosmotogaceae</taxon>
        <taxon>Mesotoga</taxon>
    </lineage>
</organism>
<dbReference type="CDD" id="cd02603">
    <property type="entry name" value="HAD_sEH-N_like"/>
    <property type="match status" value="1"/>
</dbReference>
<evidence type="ECO:0000313" key="2">
    <source>
        <dbReference type="EMBL" id="KUK67527.1"/>
    </source>
</evidence>
<reference evidence="4 5" key="2">
    <citation type="journal article" date="2015" name="MBio">
        <title>Genome-Resolved Metagenomic Analysis Reveals Roles for Candidate Phyla and Other Microbial Community Members in Biogeochemical Transformations in Oil Reservoirs.</title>
        <authorList>
            <person name="Hu P."/>
            <person name="Tom L."/>
            <person name="Singh A."/>
            <person name="Thomas B.C."/>
            <person name="Baker B.J."/>
            <person name="Piceno Y.M."/>
            <person name="Andersen G.L."/>
            <person name="Banfield J.F."/>
        </authorList>
    </citation>
    <scope>NUCLEOTIDE SEQUENCE [LARGE SCALE GENOMIC DNA]</scope>
</reference>
<dbReference type="Pfam" id="PF00702">
    <property type="entry name" value="Hydrolase"/>
    <property type="match status" value="1"/>
</dbReference>
<keyword evidence="2" id="KW-0378">Hydrolase</keyword>
<evidence type="ECO:0000313" key="4">
    <source>
        <dbReference type="Proteomes" id="UP000054260"/>
    </source>
</evidence>
<dbReference type="AlphaFoldDB" id="A0A117LU31"/>
<dbReference type="Gene3D" id="1.10.150.240">
    <property type="entry name" value="Putative phosphatase, domain 2"/>
    <property type="match status" value="1"/>
</dbReference>
<protein>
    <submittedName>
        <fullName evidence="1 2">Haloacid dehalogenase</fullName>
    </submittedName>
</protein>
<dbReference type="SFLD" id="SFLDS00003">
    <property type="entry name" value="Haloacid_Dehalogenase"/>
    <property type="match status" value="1"/>
</dbReference>
<reference evidence="2" key="1">
    <citation type="journal article" date="2015" name="MBio">
        <title>Genome-resolved metagenomic analysis reveals roles for candidate phyla and other microbial community members in biogeochemical transformations in oil reservoirs.</title>
        <authorList>
            <person name="Hu P."/>
            <person name="Tom L."/>
            <person name="Singh A."/>
            <person name="Thomas B.C."/>
            <person name="Baker B.J."/>
            <person name="Piceno Y.M."/>
            <person name="Andersen G.L."/>
            <person name="Banfield J.F."/>
        </authorList>
    </citation>
    <scope>NUCLEOTIDE SEQUENCE [LARGE SCALE GENOMIC DNA]</scope>
    <source>
        <strain evidence="2">46_47</strain>
        <strain evidence="3">46_70</strain>
    </source>
</reference>
<reference evidence="1 6" key="3">
    <citation type="journal article" date="2018" name="Nat. Biotechnol.">
        <title>A standardized bacterial taxonomy based on genome phylogeny substantially revises the tree of life.</title>
        <authorList>
            <person name="Parks D.H."/>
            <person name="Chuvochina M."/>
            <person name="Waite D.W."/>
            <person name="Rinke C."/>
            <person name="Skarshewski A."/>
            <person name="Chaumeil P.A."/>
            <person name="Hugenholtz P."/>
        </authorList>
    </citation>
    <scope>NUCLEOTIDE SEQUENCE [LARGE SCALE GENOMIC DNA]</scope>
    <source>
        <strain evidence="1">UBA9905</strain>
    </source>
</reference>
<dbReference type="InterPro" id="IPR023214">
    <property type="entry name" value="HAD_sf"/>
</dbReference>
<dbReference type="Proteomes" id="UP000264215">
    <property type="component" value="Unassembled WGS sequence"/>
</dbReference>
<dbReference type="SUPFAM" id="SSF56784">
    <property type="entry name" value="HAD-like"/>
    <property type="match status" value="1"/>
</dbReference>
<dbReference type="InterPro" id="IPR036412">
    <property type="entry name" value="HAD-like_sf"/>
</dbReference>
<dbReference type="SFLD" id="SFLDG01129">
    <property type="entry name" value="C1.5:_HAD__Beta-PGM__Phosphata"/>
    <property type="match status" value="1"/>
</dbReference>
<dbReference type="Gene3D" id="3.40.50.1000">
    <property type="entry name" value="HAD superfamily/HAD-like"/>
    <property type="match status" value="1"/>
</dbReference>
<dbReference type="EMBL" id="DQBS01000162">
    <property type="protein sequence ID" value="HCO70363.1"/>
    <property type="molecule type" value="Genomic_DNA"/>
</dbReference>
<dbReference type="Proteomes" id="UP000054260">
    <property type="component" value="Unassembled WGS sequence"/>
</dbReference>
<dbReference type="PANTHER" id="PTHR43611">
    <property type="entry name" value="ALPHA-D-GLUCOSE 1-PHOSPHATE PHOSPHATASE"/>
    <property type="match status" value="1"/>
</dbReference>
<dbReference type="PATRIC" id="fig|1236046.5.peg.535"/>
<accession>A0A117LU31</accession>
<dbReference type="InterPro" id="IPR023198">
    <property type="entry name" value="PGP-like_dom2"/>
</dbReference>
<evidence type="ECO:0000313" key="5">
    <source>
        <dbReference type="Proteomes" id="UP000055014"/>
    </source>
</evidence>
<dbReference type="InterPro" id="IPR006439">
    <property type="entry name" value="HAD-SF_hydro_IA"/>
</dbReference>
<evidence type="ECO:0000313" key="1">
    <source>
        <dbReference type="EMBL" id="HCO70363.1"/>
    </source>
</evidence>
<dbReference type="GO" id="GO:0016787">
    <property type="term" value="F:hydrolase activity"/>
    <property type="evidence" value="ECO:0007669"/>
    <property type="project" value="UniProtKB-KW"/>
</dbReference>
<dbReference type="EMBL" id="LGGW01000074">
    <property type="protein sequence ID" value="KUK89677.1"/>
    <property type="molecule type" value="Genomic_DNA"/>
</dbReference>
<dbReference type="PANTHER" id="PTHR43611:SF3">
    <property type="entry name" value="FLAVIN MONONUCLEOTIDE HYDROLASE 1, CHLOROPLATIC"/>
    <property type="match status" value="1"/>
</dbReference>
<dbReference type="EMBL" id="LGGH01000093">
    <property type="protein sequence ID" value="KUK67527.1"/>
    <property type="molecule type" value="Genomic_DNA"/>
</dbReference>